<protein>
    <submittedName>
        <fullName evidence="2">Uncharacterized protein</fullName>
    </submittedName>
</protein>
<dbReference type="AlphaFoldDB" id="A0A7Y0FV70"/>
<dbReference type="EMBL" id="JABBGK010000001">
    <property type="protein sequence ID" value="NML74127.1"/>
    <property type="molecule type" value="Genomic_DNA"/>
</dbReference>
<reference evidence="2 3" key="1">
    <citation type="submission" date="2020-04" db="EMBL/GenBank/DDBJ databases">
        <title>Rhizobium sp. S-51 isolated from soil.</title>
        <authorList>
            <person name="Dahal R.H."/>
        </authorList>
    </citation>
    <scope>NUCLEOTIDE SEQUENCE [LARGE SCALE GENOMIC DNA]</scope>
    <source>
        <strain evidence="2 3">S-51</strain>
    </source>
</reference>
<dbReference type="RefSeq" id="WP_169588981.1">
    <property type="nucleotide sequence ID" value="NZ_JABBGK010000001.1"/>
</dbReference>
<sequence>MFARSIISTALSLTAILPLMLAAEASAATPSCEQAAAAVNGRFAPNMRSYLQTDLSIAEFGPITENRLELTDETHRVERRYCHSTVTTSDGARRQLWFLVEGTWGFAGVGHSVEFCTSGLDPWHVYGAHCKSLR</sequence>
<comment type="caution">
    <text evidence="2">The sequence shown here is derived from an EMBL/GenBank/DDBJ whole genome shotgun (WGS) entry which is preliminary data.</text>
</comment>
<dbReference type="Proteomes" id="UP000541470">
    <property type="component" value="Unassembled WGS sequence"/>
</dbReference>
<evidence type="ECO:0000313" key="3">
    <source>
        <dbReference type="Proteomes" id="UP000541470"/>
    </source>
</evidence>
<feature type="chain" id="PRO_5030564241" evidence="1">
    <location>
        <begin position="28"/>
        <end position="134"/>
    </location>
</feature>
<organism evidence="2 3">
    <name type="scientific">Rhizobium terricola</name>
    <dbReference type="NCBI Taxonomy" id="2728849"/>
    <lineage>
        <taxon>Bacteria</taxon>
        <taxon>Pseudomonadati</taxon>
        <taxon>Pseudomonadota</taxon>
        <taxon>Alphaproteobacteria</taxon>
        <taxon>Hyphomicrobiales</taxon>
        <taxon>Rhizobiaceae</taxon>
        <taxon>Rhizobium/Agrobacterium group</taxon>
        <taxon>Rhizobium</taxon>
    </lineage>
</organism>
<gene>
    <name evidence="2" type="ORF">HHL25_08335</name>
</gene>
<evidence type="ECO:0000256" key="1">
    <source>
        <dbReference type="SAM" id="SignalP"/>
    </source>
</evidence>
<proteinExistence type="predicted"/>
<feature type="signal peptide" evidence="1">
    <location>
        <begin position="1"/>
        <end position="27"/>
    </location>
</feature>
<accession>A0A7Y0FV70</accession>
<evidence type="ECO:0000313" key="2">
    <source>
        <dbReference type="EMBL" id="NML74127.1"/>
    </source>
</evidence>
<keyword evidence="1" id="KW-0732">Signal</keyword>
<name>A0A7Y0FV70_9HYPH</name>
<keyword evidence="3" id="KW-1185">Reference proteome</keyword>